<dbReference type="InterPro" id="IPR051781">
    <property type="entry name" value="Metallo-dep_Hydrolase"/>
</dbReference>
<dbReference type="Pfam" id="PF01979">
    <property type="entry name" value="Amidohydro_1"/>
    <property type="match status" value="1"/>
</dbReference>
<gene>
    <name evidence="2" type="ORF">HD597_007008</name>
</gene>
<proteinExistence type="predicted"/>
<dbReference type="Proteomes" id="UP001139648">
    <property type="component" value="Unassembled WGS sequence"/>
</dbReference>
<dbReference type="Gene3D" id="1.20.58.520">
    <property type="entry name" value="Amidohydrolase"/>
    <property type="match status" value="1"/>
</dbReference>
<dbReference type="EMBL" id="JAMZEB010000002">
    <property type="protein sequence ID" value="MCP2359988.1"/>
    <property type="molecule type" value="Genomic_DNA"/>
</dbReference>
<dbReference type="SUPFAM" id="SSF51338">
    <property type="entry name" value="Composite domain of metallo-dependent hydrolases"/>
    <property type="match status" value="1"/>
</dbReference>
<dbReference type="Gene3D" id="2.30.40.10">
    <property type="entry name" value="Urease, subunit C, domain 1"/>
    <property type="match status" value="1"/>
</dbReference>
<protein>
    <recommendedName>
        <fullName evidence="1">Amidohydrolase-related domain-containing protein</fullName>
    </recommendedName>
</protein>
<dbReference type="SUPFAM" id="SSF51556">
    <property type="entry name" value="Metallo-dependent hydrolases"/>
    <property type="match status" value="1"/>
</dbReference>
<dbReference type="PANTHER" id="PTHR43135:SF3">
    <property type="entry name" value="ALPHA-D-RIBOSE 1-METHYLPHOSPHONATE 5-TRIPHOSPHATE DIPHOSPHATASE"/>
    <property type="match status" value="1"/>
</dbReference>
<reference evidence="2" key="1">
    <citation type="submission" date="2022-06" db="EMBL/GenBank/DDBJ databases">
        <title>Sequencing the genomes of 1000 actinobacteria strains.</title>
        <authorList>
            <person name="Klenk H.-P."/>
        </authorList>
    </citation>
    <scope>NUCLEOTIDE SEQUENCE</scope>
    <source>
        <strain evidence="2">DSM 46694</strain>
    </source>
</reference>
<dbReference type="RefSeq" id="WP_253747495.1">
    <property type="nucleotide sequence ID" value="NZ_BAABKA010000060.1"/>
</dbReference>
<dbReference type="InterPro" id="IPR011059">
    <property type="entry name" value="Metal-dep_hydrolase_composite"/>
</dbReference>
<dbReference type="InterPro" id="IPR006680">
    <property type="entry name" value="Amidohydro-rel"/>
</dbReference>
<feature type="domain" description="Amidohydrolase-related" evidence="1">
    <location>
        <begin position="284"/>
        <end position="613"/>
    </location>
</feature>
<dbReference type="InterPro" id="IPR032466">
    <property type="entry name" value="Metal_Hydrolase"/>
</dbReference>
<evidence type="ECO:0000313" key="3">
    <source>
        <dbReference type="Proteomes" id="UP001139648"/>
    </source>
</evidence>
<accession>A0A9X2GSC0</accession>
<name>A0A9X2GSC0_9ACTN</name>
<keyword evidence="3" id="KW-1185">Reference proteome</keyword>
<dbReference type="GO" id="GO:0016810">
    <property type="term" value="F:hydrolase activity, acting on carbon-nitrogen (but not peptide) bonds"/>
    <property type="evidence" value="ECO:0007669"/>
    <property type="project" value="InterPro"/>
</dbReference>
<dbReference type="Gene3D" id="3.40.50.10910">
    <property type="entry name" value="Amidohydrolase"/>
    <property type="match status" value="1"/>
</dbReference>
<evidence type="ECO:0000313" key="2">
    <source>
        <dbReference type="EMBL" id="MCP2359988.1"/>
    </source>
</evidence>
<dbReference type="PANTHER" id="PTHR43135">
    <property type="entry name" value="ALPHA-D-RIBOSE 1-METHYLPHOSPHONATE 5-TRIPHOSPHATE DIPHOSPHATASE"/>
    <property type="match status" value="1"/>
</dbReference>
<evidence type="ECO:0000259" key="1">
    <source>
        <dbReference type="Pfam" id="PF01979"/>
    </source>
</evidence>
<organism evidence="2 3">
    <name type="scientific">Nonomuraea thailandensis</name>
    <dbReference type="NCBI Taxonomy" id="1188745"/>
    <lineage>
        <taxon>Bacteria</taxon>
        <taxon>Bacillati</taxon>
        <taxon>Actinomycetota</taxon>
        <taxon>Actinomycetes</taxon>
        <taxon>Streptosporangiales</taxon>
        <taxon>Streptosporangiaceae</taxon>
        <taxon>Nonomuraea</taxon>
    </lineage>
</organism>
<sequence length="639" mass="69490">MTERFAVLASGEVTGRIAVEHADGELLVDYAVDNNGRGAKLRERIRLNQDGVPALWEIDGTSLMGGAVRERYHDGRWESQADSGQSAPGRLYVANDTSPYASGIYAGAALARGGAVDALPGGRLTVEFLRQVQLAGLTLDAYVLGGVGLLPEFVLLDSERRLVARLGGNLMLRDIVVREDLTALGGELAALDTKLSIEHLARVGGRVRHTFDEPVRIRDVRVFDPATLQLTDRRSVVFFRGLITAVEPDAPGEGIEIDGKDGTLLAGLHDMHAHNSPASGLFYLAAGVTTTRDMGNDNAMLLGLTSRIDSGELPGPSVVASGLIKGRSPYSARLGVIAEDLDEALKAVRWYAERGYHQIKIYNSVDPAWVTPLAAEAHRLGLRVTGHVPAFATPDEMIEAGYDEVTHINQLMLGWLLDPGEDTRTPLRLTAMTRAKDLDLSSPQVRRTLALMRERGIGLDTTTVILERLMLSRAGQVQEGDRPYLDHLPIGYQRYRRRTFVPGDLADHEAAFPKLLETMALLHAEGVPLWPGTDDGSGFTLHRELELYAAAGIPPAEVLRIATLDCARHLGREHLSGSVTRGKRADLVLVDGDPTRDITAIRRVRMTVKSGDVYFPAELYRELSITPFSTPPQVNGAST</sequence>
<comment type="caution">
    <text evidence="2">The sequence shown here is derived from an EMBL/GenBank/DDBJ whole genome shotgun (WGS) entry which is preliminary data.</text>
</comment>
<dbReference type="Gene3D" id="3.30.110.90">
    <property type="entry name" value="Amidohydrolase"/>
    <property type="match status" value="1"/>
</dbReference>
<dbReference type="AlphaFoldDB" id="A0A9X2GSC0"/>